<dbReference type="Proteomes" id="UP001060215">
    <property type="component" value="Chromosome 15"/>
</dbReference>
<protein>
    <submittedName>
        <fullName evidence="1">Uncharacterized protein</fullName>
    </submittedName>
</protein>
<comment type="caution">
    <text evidence="1">The sequence shown here is derived from an EMBL/GenBank/DDBJ whole genome shotgun (WGS) entry which is preliminary data.</text>
</comment>
<proteinExistence type="predicted"/>
<name>A0ACC0F891_9ERIC</name>
<organism evidence="1 2">
    <name type="scientific">Camellia lanceoleosa</name>
    <dbReference type="NCBI Taxonomy" id="1840588"/>
    <lineage>
        <taxon>Eukaryota</taxon>
        <taxon>Viridiplantae</taxon>
        <taxon>Streptophyta</taxon>
        <taxon>Embryophyta</taxon>
        <taxon>Tracheophyta</taxon>
        <taxon>Spermatophyta</taxon>
        <taxon>Magnoliopsida</taxon>
        <taxon>eudicotyledons</taxon>
        <taxon>Gunneridae</taxon>
        <taxon>Pentapetalae</taxon>
        <taxon>asterids</taxon>
        <taxon>Ericales</taxon>
        <taxon>Theaceae</taxon>
        <taxon>Camellia</taxon>
    </lineage>
</organism>
<sequence length="135" mass="14871">MVTTTKPSAIGGSDVGAVADNAEGMARRFWIKFSKNPTLALYTSFVVCLASGNLKLDTFWHYIASNVHFLKAFAQAAFDEALDATIEFDIWWGIYIVNNTSIDLRALLIHIFLKCITRIDDPKETVAPSSAPSRG</sequence>
<evidence type="ECO:0000313" key="1">
    <source>
        <dbReference type="EMBL" id="KAI7984864.1"/>
    </source>
</evidence>
<accession>A0ACC0F891</accession>
<reference evidence="1 2" key="1">
    <citation type="journal article" date="2022" name="Plant J.">
        <title>Chromosome-level genome of Camellia lanceoleosa provides a valuable resource for understanding genome evolution and self-incompatibility.</title>
        <authorList>
            <person name="Gong W."/>
            <person name="Xiao S."/>
            <person name="Wang L."/>
            <person name="Liao Z."/>
            <person name="Chang Y."/>
            <person name="Mo W."/>
            <person name="Hu G."/>
            <person name="Li W."/>
            <person name="Zhao G."/>
            <person name="Zhu H."/>
            <person name="Hu X."/>
            <person name="Ji K."/>
            <person name="Xiang X."/>
            <person name="Song Q."/>
            <person name="Yuan D."/>
            <person name="Jin S."/>
            <person name="Zhang L."/>
        </authorList>
    </citation>
    <scope>NUCLEOTIDE SEQUENCE [LARGE SCALE GENOMIC DNA]</scope>
    <source>
        <strain evidence="1">SQ_2022a</strain>
    </source>
</reference>
<gene>
    <name evidence="1" type="ORF">LOK49_LG14G00419</name>
</gene>
<dbReference type="EMBL" id="CM045772">
    <property type="protein sequence ID" value="KAI7984864.1"/>
    <property type="molecule type" value="Genomic_DNA"/>
</dbReference>
<evidence type="ECO:0000313" key="2">
    <source>
        <dbReference type="Proteomes" id="UP001060215"/>
    </source>
</evidence>
<keyword evidence="2" id="KW-1185">Reference proteome</keyword>